<dbReference type="GO" id="GO:0005886">
    <property type="term" value="C:plasma membrane"/>
    <property type="evidence" value="ECO:0007669"/>
    <property type="project" value="UniProtKB-SubCell"/>
</dbReference>
<evidence type="ECO:0000256" key="8">
    <source>
        <dbReference type="SAM" id="Phobius"/>
    </source>
</evidence>
<feature type="transmembrane region" description="Helical" evidence="8">
    <location>
        <begin position="12"/>
        <end position="30"/>
    </location>
</feature>
<protein>
    <recommendedName>
        <fullName evidence="11">Dolichyl-phosphate-mannose-protein mannosyltransferase</fullName>
    </recommendedName>
</protein>
<accession>A0A0K8PBL7</accession>
<dbReference type="EMBL" id="DF968180">
    <property type="protein sequence ID" value="GAP39540.1"/>
    <property type="molecule type" value="Genomic_DNA"/>
</dbReference>
<sequence>MDSRKMKWFYRLSLAEGILCLGFYLFSPGGSGEGQLFSFSKIRIFLILLTMAGIIKYLFPLINKHFFGWVQSKLRIASIRFFLLIWSQLLILGVVSGLRTLWLLYHSTGLYTWQAAYQRLFPLLLWVVLICLQILLFLLLDSAPQFKFAYRSESGLWRRFFVLILIGLAAGIYVYRTRIGLVKDNNFFGKPTVPLLEWHLLAGFLFSLIWIILDQWRAKKIPHSIIRLLPLLIWLLAVGIWLSIPNQEGFFSPPGRAPNYEVYPFSDGSFYGHYARSLAEGMGFKGDDIPPRPLYILILAIFHLIAGNQYQSVILLQTLLLALLPVLVYLIGKDLHSVSAGIGAAWLVILRETNAILSAPFGHNVSTTKYFFSDLPTALACAFFVWMLIRWLNKRKQNSAESLFYALLSGGSLGIMTLIRTQSLSLLFVAIPVMLAGIRKDRKYGFLEGGFFTIAILCCLTPWLIRNQRITGSFIFDHPMTQTGEMAASYNLGGLDMTRSDGMNDAEYSDMLTDVIRKSIQTYPREILAFIGAHFANNEISNLRLFPLRDELTAPEDIIKPRTAFWETLDSANLSSYHLIFLGLSYAVIGLGIAAGMKKNSGSGLIPILICLLYNLSTAVGRYSAGRYLIPVDWILFLYFSIGLAEWMMMMVRLSGHEQILEIRKDADEAVKEKSVNLTRKSAVWLLIFLIIGLSLPLSEKWIPMRFIPATKEEVFAKLHVAASDFDKEGLIVNKAIAIYPRYYAAGEGEPESAKQGYGVAAYGRLVFLTLAPNGFGTIELKTDSVPEYFPDGATIWMIGHENGATSVAERVLVERNNSDVVYYGKK</sequence>
<feature type="transmembrane region" description="Helical" evidence="8">
    <location>
        <begin position="682"/>
        <end position="699"/>
    </location>
</feature>
<evidence type="ECO:0000313" key="10">
    <source>
        <dbReference type="Proteomes" id="UP000053370"/>
    </source>
</evidence>
<comment type="subcellular location">
    <subcellularLocation>
        <location evidence="1">Cell membrane</location>
        <topology evidence="1">Multi-pass membrane protein</topology>
    </subcellularLocation>
</comment>
<keyword evidence="4" id="KW-0808">Transferase</keyword>
<dbReference type="RefSeq" id="WP_062278063.1">
    <property type="nucleotide sequence ID" value="NZ_DF968180.1"/>
</dbReference>
<keyword evidence="10" id="KW-1185">Reference proteome</keyword>
<evidence type="ECO:0000256" key="4">
    <source>
        <dbReference type="ARBA" id="ARBA00022679"/>
    </source>
</evidence>
<dbReference type="STRING" id="1678840.ATC1_1270"/>
<feature type="transmembrane region" description="Helical" evidence="8">
    <location>
        <begin position="81"/>
        <end position="103"/>
    </location>
</feature>
<dbReference type="OrthoDB" id="167029at2"/>
<feature type="transmembrane region" description="Helical" evidence="8">
    <location>
        <begin position="371"/>
        <end position="392"/>
    </location>
</feature>
<feature type="transmembrane region" description="Helical" evidence="8">
    <location>
        <begin position="42"/>
        <end position="60"/>
    </location>
</feature>
<dbReference type="GO" id="GO:0016763">
    <property type="term" value="F:pentosyltransferase activity"/>
    <property type="evidence" value="ECO:0007669"/>
    <property type="project" value="TreeGrafter"/>
</dbReference>
<feature type="transmembrane region" description="Helical" evidence="8">
    <location>
        <begin position="123"/>
        <end position="144"/>
    </location>
</feature>
<feature type="transmembrane region" description="Helical" evidence="8">
    <location>
        <begin position="576"/>
        <end position="597"/>
    </location>
</feature>
<feature type="transmembrane region" description="Helical" evidence="8">
    <location>
        <begin position="445"/>
        <end position="465"/>
    </location>
</feature>
<keyword evidence="3" id="KW-0328">Glycosyltransferase</keyword>
<keyword evidence="5 8" id="KW-0812">Transmembrane</keyword>
<feature type="transmembrane region" description="Helical" evidence="8">
    <location>
        <begin position="604"/>
        <end position="623"/>
    </location>
</feature>
<evidence type="ECO:0000256" key="1">
    <source>
        <dbReference type="ARBA" id="ARBA00004651"/>
    </source>
</evidence>
<feature type="transmembrane region" description="Helical" evidence="8">
    <location>
        <begin position="195"/>
        <end position="213"/>
    </location>
</feature>
<keyword evidence="7 8" id="KW-0472">Membrane</keyword>
<evidence type="ECO:0000256" key="3">
    <source>
        <dbReference type="ARBA" id="ARBA00022676"/>
    </source>
</evidence>
<evidence type="ECO:0000256" key="6">
    <source>
        <dbReference type="ARBA" id="ARBA00022989"/>
    </source>
</evidence>
<proteinExistence type="predicted"/>
<feature type="transmembrane region" description="Helical" evidence="8">
    <location>
        <begin position="156"/>
        <end position="175"/>
    </location>
</feature>
<feature type="transmembrane region" description="Helical" evidence="8">
    <location>
        <begin position="313"/>
        <end position="332"/>
    </location>
</feature>
<evidence type="ECO:0008006" key="11">
    <source>
        <dbReference type="Google" id="ProtNLM"/>
    </source>
</evidence>
<name>A0A0K8PBL7_9CHLR</name>
<evidence type="ECO:0000256" key="5">
    <source>
        <dbReference type="ARBA" id="ARBA00022692"/>
    </source>
</evidence>
<dbReference type="InterPro" id="IPR050297">
    <property type="entry name" value="LipidA_mod_glycosyltrf_83"/>
</dbReference>
<feature type="transmembrane region" description="Helical" evidence="8">
    <location>
        <begin position="225"/>
        <end position="244"/>
    </location>
</feature>
<feature type="transmembrane region" description="Helical" evidence="8">
    <location>
        <begin position="289"/>
        <end position="306"/>
    </location>
</feature>
<organism evidence="9">
    <name type="scientific">Flexilinea flocculi</name>
    <dbReference type="NCBI Taxonomy" id="1678840"/>
    <lineage>
        <taxon>Bacteria</taxon>
        <taxon>Bacillati</taxon>
        <taxon>Chloroflexota</taxon>
        <taxon>Anaerolineae</taxon>
        <taxon>Anaerolineales</taxon>
        <taxon>Anaerolineaceae</taxon>
        <taxon>Flexilinea</taxon>
    </lineage>
</organism>
<keyword evidence="2" id="KW-1003">Cell membrane</keyword>
<evidence type="ECO:0000256" key="2">
    <source>
        <dbReference type="ARBA" id="ARBA00022475"/>
    </source>
</evidence>
<feature type="transmembrane region" description="Helical" evidence="8">
    <location>
        <begin position="404"/>
        <end position="433"/>
    </location>
</feature>
<dbReference type="Proteomes" id="UP000053370">
    <property type="component" value="Unassembled WGS sequence"/>
</dbReference>
<dbReference type="GO" id="GO:0009103">
    <property type="term" value="P:lipopolysaccharide biosynthetic process"/>
    <property type="evidence" value="ECO:0007669"/>
    <property type="project" value="UniProtKB-ARBA"/>
</dbReference>
<dbReference type="AlphaFoldDB" id="A0A0K8PBL7"/>
<keyword evidence="6 8" id="KW-1133">Transmembrane helix</keyword>
<dbReference type="PANTHER" id="PTHR33908">
    <property type="entry name" value="MANNOSYLTRANSFERASE YKCB-RELATED"/>
    <property type="match status" value="1"/>
</dbReference>
<evidence type="ECO:0000313" key="9">
    <source>
        <dbReference type="EMBL" id="GAP39540.1"/>
    </source>
</evidence>
<dbReference type="PANTHER" id="PTHR33908:SF11">
    <property type="entry name" value="MEMBRANE PROTEIN"/>
    <property type="match status" value="1"/>
</dbReference>
<feature type="transmembrane region" description="Helical" evidence="8">
    <location>
        <begin position="635"/>
        <end position="655"/>
    </location>
</feature>
<gene>
    <name evidence="9" type="ORF">ATC1_1270</name>
</gene>
<evidence type="ECO:0000256" key="7">
    <source>
        <dbReference type="ARBA" id="ARBA00023136"/>
    </source>
</evidence>
<reference evidence="9" key="1">
    <citation type="journal article" date="2015" name="Genome Announc.">
        <title>Draft Genome Sequence of Anaerolineae Strain TC1, a Novel Isolate from a Methanogenic Wastewater Treatment System.</title>
        <authorList>
            <person name="Matsuura N."/>
            <person name="Tourlousse D.M."/>
            <person name="Sun L."/>
            <person name="Toyonaga M."/>
            <person name="Kuroda K."/>
            <person name="Ohashi A."/>
            <person name="Cruz R."/>
            <person name="Yamaguchi T."/>
            <person name="Sekiguchi Y."/>
        </authorList>
    </citation>
    <scope>NUCLEOTIDE SEQUENCE [LARGE SCALE GENOMIC DNA]</scope>
    <source>
        <strain evidence="9">TC1</strain>
    </source>
</reference>